<keyword evidence="4" id="KW-1185">Reference proteome</keyword>
<dbReference type="InParanoid" id="Q23ME1"/>
<organism evidence="3 4">
    <name type="scientific">Tetrahymena thermophila (strain SB210)</name>
    <dbReference type="NCBI Taxonomy" id="312017"/>
    <lineage>
        <taxon>Eukaryota</taxon>
        <taxon>Sar</taxon>
        <taxon>Alveolata</taxon>
        <taxon>Ciliophora</taxon>
        <taxon>Intramacronucleata</taxon>
        <taxon>Oligohymenophorea</taxon>
        <taxon>Hymenostomatida</taxon>
        <taxon>Tetrahymenina</taxon>
        <taxon>Tetrahymenidae</taxon>
        <taxon>Tetrahymena</taxon>
    </lineage>
</organism>
<evidence type="ECO:0000256" key="2">
    <source>
        <dbReference type="SAM" id="MobiDB-lite"/>
    </source>
</evidence>
<feature type="compositionally biased region" description="Low complexity" evidence="2">
    <location>
        <begin position="36"/>
        <end position="60"/>
    </location>
</feature>
<feature type="compositionally biased region" description="Basic and acidic residues" evidence="2">
    <location>
        <begin position="120"/>
        <end position="134"/>
    </location>
</feature>
<accession>Q23ME1</accession>
<evidence type="ECO:0000256" key="1">
    <source>
        <dbReference type="SAM" id="Coils"/>
    </source>
</evidence>
<feature type="compositionally biased region" description="Low complexity" evidence="2">
    <location>
        <begin position="94"/>
        <end position="118"/>
    </location>
</feature>
<sequence length="633" mass="74014">MFSRASKDSNTQNKPSTVKAGTVRQQSANGLRDLQQDQPNDQQQSVKKSTQSSLSSNISKPPQIKPNIAKSQQSYEKNKAQTEFYMCLIKDRQSTNNNESSNTSSSSKPPSQKVISSSIKKKDTPQQVDYRKEDQEDQSLNQSSRTEEFVGDQKQAKKKQGDNQKTKQNQASLSELEQLKDELNQLNRNNYEQNIKLKEEKMEQKRLKAKISQLETDKNNLVQQIKEKDQIIQQGLQKMKNQFTEKRNFLIQSQMIKQRRYIQHLTKLSKSNKTISAELEYQLDYLKDLIEKVSNDCKQSSISQQSEQKLEMAKQNVINLRKKLEDLKNQTAFNFSSNLLKEFDVNSDKDISKQTFLIQLEQSANKLFNSSLTLVNSNEQKNKEMAQVTMDIKEFVEGCLRYGMDIQMGENEYEVIKSNEEIRNDVLRSVREKVGGFEQPMIDNILFNGQLFEFLHKIQLDRNQLIHKYKNTSAVETYVNSLITNEQNKKILKQIGVLHRIKDCIGMDLNLLNKMNNIIRTLFFQSQISLQYLNEFVVQQLQTLNQIISECIFKPFTDMYEIYQKYYKQEKNNNYPIHLAQIFNMNCEQMKINIESIINLQNQEVFQTNRNMNLPLITQIQKVYQELYGKLEQ</sequence>
<dbReference type="EMBL" id="GG662661">
    <property type="protein sequence ID" value="EAR97698.1"/>
    <property type="molecule type" value="Genomic_DNA"/>
</dbReference>
<dbReference type="KEGG" id="tet:TTHERM_00621180"/>
<dbReference type="Proteomes" id="UP000009168">
    <property type="component" value="Unassembled WGS sequence"/>
</dbReference>
<feature type="coiled-coil region" evidence="1">
    <location>
        <begin position="303"/>
        <end position="330"/>
    </location>
</feature>
<dbReference type="GeneID" id="7827274"/>
<evidence type="ECO:0000313" key="3">
    <source>
        <dbReference type="EMBL" id="EAR97698.1"/>
    </source>
</evidence>
<dbReference type="RefSeq" id="XP_001017943.1">
    <property type="nucleotide sequence ID" value="XM_001017943.1"/>
</dbReference>
<name>Q23ME1_TETTS</name>
<keyword evidence="1" id="KW-0175">Coiled coil</keyword>
<protein>
    <submittedName>
        <fullName evidence="3">Uncharacterized protein</fullName>
    </submittedName>
</protein>
<proteinExistence type="predicted"/>
<evidence type="ECO:0000313" key="4">
    <source>
        <dbReference type="Proteomes" id="UP000009168"/>
    </source>
</evidence>
<dbReference type="HOGENOM" id="CLU_432480_0_0_1"/>
<gene>
    <name evidence="3" type="ORF">TTHERM_00621180</name>
</gene>
<reference evidence="4" key="1">
    <citation type="journal article" date="2006" name="PLoS Biol.">
        <title>Macronuclear genome sequence of the ciliate Tetrahymena thermophila, a model eukaryote.</title>
        <authorList>
            <person name="Eisen J.A."/>
            <person name="Coyne R.S."/>
            <person name="Wu M."/>
            <person name="Wu D."/>
            <person name="Thiagarajan M."/>
            <person name="Wortman J.R."/>
            <person name="Badger J.H."/>
            <person name="Ren Q."/>
            <person name="Amedeo P."/>
            <person name="Jones K.M."/>
            <person name="Tallon L.J."/>
            <person name="Delcher A.L."/>
            <person name="Salzberg S.L."/>
            <person name="Silva J.C."/>
            <person name="Haas B.J."/>
            <person name="Majoros W.H."/>
            <person name="Farzad M."/>
            <person name="Carlton J.M."/>
            <person name="Smith R.K. Jr."/>
            <person name="Garg J."/>
            <person name="Pearlman R.E."/>
            <person name="Karrer K.M."/>
            <person name="Sun L."/>
            <person name="Manning G."/>
            <person name="Elde N.C."/>
            <person name="Turkewitz A.P."/>
            <person name="Asai D.J."/>
            <person name="Wilkes D.E."/>
            <person name="Wang Y."/>
            <person name="Cai H."/>
            <person name="Collins K."/>
            <person name="Stewart B.A."/>
            <person name="Lee S.R."/>
            <person name="Wilamowska K."/>
            <person name="Weinberg Z."/>
            <person name="Ruzzo W.L."/>
            <person name="Wloga D."/>
            <person name="Gaertig J."/>
            <person name="Frankel J."/>
            <person name="Tsao C.-C."/>
            <person name="Gorovsky M.A."/>
            <person name="Keeling P.J."/>
            <person name="Waller R.F."/>
            <person name="Patron N.J."/>
            <person name="Cherry J.M."/>
            <person name="Stover N.A."/>
            <person name="Krieger C.J."/>
            <person name="del Toro C."/>
            <person name="Ryder H.F."/>
            <person name="Williamson S.C."/>
            <person name="Barbeau R.A."/>
            <person name="Hamilton E.P."/>
            <person name="Orias E."/>
        </authorList>
    </citation>
    <scope>NUCLEOTIDE SEQUENCE [LARGE SCALE GENOMIC DNA]</scope>
    <source>
        <strain evidence="4">SB210</strain>
    </source>
</reference>
<dbReference type="AlphaFoldDB" id="Q23ME1"/>
<feature type="region of interest" description="Disordered" evidence="2">
    <location>
        <begin position="1"/>
        <end position="170"/>
    </location>
</feature>